<dbReference type="EMBL" id="BMIO01000012">
    <property type="protein sequence ID" value="GGD52895.1"/>
    <property type="molecule type" value="Genomic_DNA"/>
</dbReference>
<sequence>MIAYDFLQSDTFADCTEADRNEIGAILSRIGKLPSLPNLACVSLDLGDPGAAIAARLSQGENGGAKLGHGSGGAVLLRAA</sequence>
<dbReference type="AlphaFoldDB" id="A0A916YPC4"/>
<keyword evidence="2" id="KW-1185">Reference proteome</keyword>
<accession>A0A916YPC4</accession>
<evidence type="ECO:0000313" key="1">
    <source>
        <dbReference type="EMBL" id="GGD52895.1"/>
    </source>
</evidence>
<name>A0A916YPC4_9SPHN</name>
<comment type="caution">
    <text evidence="1">The sequence shown here is derived from an EMBL/GenBank/DDBJ whole genome shotgun (WGS) entry which is preliminary data.</text>
</comment>
<proteinExistence type="predicted"/>
<organism evidence="1 2">
    <name type="scientific">Croceicoccus pelagius</name>
    <dbReference type="NCBI Taxonomy" id="1703341"/>
    <lineage>
        <taxon>Bacteria</taxon>
        <taxon>Pseudomonadati</taxon>
        <taxon>Pseudomonadota</taxon>
        <taxon>Alphaproteobacteria</taxon>
        <taxon>Sphingomonadales</taxon>
        <taxon>Erythrobacteraceae</taxon>
        <taxon>Croceicoccus</taxon>
    </lineage>
</organism>
<reference evidence="1 2" key="1">
    <citation type="journal article" date="2014" name="Int. J. Syst. Evol. Microbiol.">
        <title>Complete genome sequence of Corynebacterium casei LMG S-19264T (=DSM 44701T), isolated from a smear-ripened cheese.</title>
        <authorList>
            <consortium name="US DOE Joint Genome Institute (JGI-PGF)"/>
            <person name="Walter F."/>
            <person name="Albersmeier A."/>
            <person name="Kalinowski J."/>
            <person name="Ruckert C."/>
        </authorList>
    </citation>
    <scope>NUCLEOTIDE SEQUENCE [LARGE SCALE GENOMIC DNA]</scope>
    <source>
        <strain evidence="1 2">CGMCC 1.15358</strain>
    </source>
</reference>
<dbReference type="Proteomes" id="UP000598997">
    <property type="component" value="Unassembled WGS sequence"/>
</dbReference>
<evidence type="ECO:0000313" key="2">
    <source>
        <dbReference type="Proteomes" id="UP000598997"/>
    </source>
</evidence>
<protein>
    <submittedName>
        <fullName evidence="1">Uncharacterized protein</fullName>
    </submittedName>
</protein>
<gene>
    <name evidence="1" type="ORF">GCM10010989_28880</name>
</gene>
<dbReference type="RefSeq" id="WP_066762738.1">
    <property type="nucleotide sequence ID" value="NZ_BMIO01000012.1"/>
</dbReference>